<keyword evidence="2" id="KW-0472">Membrane</keyword>
<protein>
    <submittedName>
        <fullName evidence="3">Uncharacterized protein</fullName>
    </submittedName>
</protein>
<evidence type="ECO:0000256" key="2">
    <source>
        <dbReference type="SAM" id="Phobius"/>
    </source>
</evidence>
<accession>A0AAV2RV85</accession>
<dbReference type="Proteomes" id="UP001497623">
    <property type="component" value="Unassembled WGS sequence"/>
</dbReference>
<keyword evidence="2" id="KW-0812">Transmembrane</keyword>
<evidence type="ECO:0000313" key="3">
    <source>
        <dbReference type="EMBL" id="CAL4137263.1"/>
    </source>
</evidence>
<evidence type="ECO:0000256" key="1">
    <source>
        <dbReference type="SAM" id="MobiDB-lite"/>
    </source>
</evidence>
<feature type="compositionally biased region" description="Polar residues" evidence="1">
    <location>
        <begin position="140"/>
        <end position="153"/>
    </location>
</feature>
<gene>
    <name evidence="3" type="ORF">MNOR_LOCUS28000</name>
</gene>
<reference evidence="3 4" key="1">
    <citation type="submission" date="2024-05" db="EMBL/GenBank/DDBJ databases">
        <authorList>
            <person name="Wallberg A."/>
        </authorList>
    </citation>
    <scope>NUCLEOTIDE SEQUENCE [LARGE SCALE GENOMIC DNA]</scope>
</reference>
<evidence type="ECO:0000313" key="4">
    <source>
        <dbReference type="Proteomes" id="UP001497623"/>
    </source>
</evidence>
<proteinExistence type="predicted"/>
<keyword evidence="4" id="KW-1185">Reference proteome</keyword>
<name>A0AAV2RV85_MEGNR</name>
<feature type="transmembrane region" description="Helical" evidence="2">
    <location>
        <begin position="6"/>
        <end position="29"/>
    </location>
</feature>
<organism evidence="3 4">
    <name type="scientific">Meganyctiphanes norvegica</name>
    <name type="common">Northern krill</name>
    <name type="synonym">Thysanopoda norvegica</name>
    <dbReference type="NCBI Taxonomy" id="48144"/>
    <lineage>
        <taxon>Eukaryota</taxon>
        <taxon>Metazoa</taxon>
        <taxon>Ecdysozoa</taxon>
        <taxon>Arthropoda</taxon>
        <taxon>Crustacea</taxon>
        <taxon>Multicrustacea</taxon>
        <taxon>Malacostraca</taxon>
        <taxon>Eumalacostraca</taxon>
        <taxon>Eucarida</taxon>
        <taxon>Euphausiacea</taxon>
        <taxon>Euphausiidae</taxon>
        <taxon>Meganyctiphanes</taxon>
    </lineage>
</organism>
<feature type="region of interest" description="Disordered" evidence="1">
    <location>
        <begin position="115"/>
        <end position="172"/>
    </location>
</feature>
<comment type="caution">
    <text evidence="3">The sequence shown here is derived from an EMBL/GenBank/DDBJ whole genome shotgun (WGS) entry which is preliminary data.</text>
</comment>
<dbReference type="EMBL" id="CAXKWB010030233">
    <property type="protein sequence ID" value="CAL4137263.1"/>
    <property type="molecule type" value="Genomic_DNA"/>
</dbReference>
<sequence>MIDPTSVGAVPTLAILLCMALLIILLLSINNCRLMWLLRTKENLSGLSIDPESRICHENCKLLERHHQHGLSQNNEKEKIHPSNSFQVVNTQMTLVAGVSTEDLTSVPDISSRGRVTELSSVPEISPRGREPEESEIPTLESSQKFDNHTTLPFYNPKHGIGNSGYGSTHIH</sequence>
<dbReference type="AlphaFoldDB" id="A0AAV2RV85"/>
<keyword evidence="2" id="KW-1133">Transmembrane helix</keyword>